<evidence type="ECO:0000259" key="2">
    <source>
        <dbReference type="Pfam" id="PF16740"/>
    </source>
</evidence>
<organism>
    <name type="scientific">Culex quinquefasciatus</name>
    <name type="common">Southern house mosquito</name>
    <name type="synonym">Culex pungens</name>
    <dbReference type="NCBI Taxonomy" id="7176"/>
    <lineage>
        <taxon>Eukaryota</taxon>
        <taxon>Metazoa</taxon>
        <taxon>Ecdysozoa</taxon>
        <taxon>Arthropoda</taxon>
        <taxon>Hexapoda</taxon>
        <taxon>Insecta</taxon>
        <taxon>Pterygota</taxon>
        <taxon>Neoptera</taxon>
        <taxon>Endopterygota</taxon>
        <taxon>Diptera</taxon>
        <taxon>Nematocera</taxon>
        <taxon>Culicoidea</taxon>
        <taxon>Culicidae</taxon>
        <taxon>Culicinae</taxon>
        <taxon>Culicini</taxon>
        <taxon>Culex</taxon>
        <taxon>Culex</taxon>
    </lineage>
</organism>
<reference evidence="4" key="2">
    <citation type="submission" date="2021-02" db="UniProtKB">
        <authorList>
            <consortium name="EnsemblMetazoa"/>
        </authorList>
    </citation>
    <scope>IDENTIFICATION</scope>
    <source>
        <strain evidence="4">JHB</strain>
    </source>
</reference>
<dbReference type="AlphaFoldDB" id="B0X9R7"/>
<evidence type="ECO:0000313" key="5">
    <source>
        <dbReference type="Proteomes" id="UP000002320"/>
    </source>
</evidence>
<feature type="domain" description="Ska2 N-terminal" evidence="2">
    <location>
        <begin position="10"/>
        <end position="113"/>
    </location>
</feature>
<dbReference type="KEGG" id="cqu:CpipJ_CPIJ016166"/>
<accession>B0X9R7</accession>
<dbReference type="STRING" id="7176.B0X9R7"/>
<dbReference type="VEuPathDB" id="VectorBase:CQUJHB000605"/>
<keyword evidence="5" id="KW-1185">Reference proteome</keyword>
<feature type="region of interest" description="Disordered" evidence="1">
    <location>
        <begin position="165"/>
        <end position="186"/>
    </location>
</feature>
<dbReference type="InParanoid" id="B0X9R7"/>
<dbReference type="Gene3D" id="6.10.250.1380">
    <property type="match status" value="1"/>
</dbReference>
<dbReference type="InterPro" id="IPR042091">
    <property type="entry name" value="Ska2_N"/>
</dbReference>
<dbReference type="Proteomes" id="UP000002320">
    <property type="component" value="Unassembled WGS sequence"/>
</dbReference>
<dbReference type="HOGENOM" id="CLU_1241211_0_0_1"/>
<dbReference type="EnsemblMetazoa" id="CPIJ016166-RA">
    <property type="protein sequence ID" value="CPIJ016166-PA"/>
    <property type="gene ID" value="CPIJ016166"/>
</dbReference>
<evidence type="ECO:0000313" key="3">
    <source>
        <dbReference type="EMBL" id="EDS43269.1"/>
    </source>
</evidence>
<evidence type="ECO:0000256" key="1">
    <source>
        <dbReference type="SAM" id="MobiDB-lite"/>
    </source>
</evidence>
<gene>
    <name evidence="4" type="primary">6049668</name>
    <name evidence="3" type="ORF">CpipJ_CPIJ016166</name>
</gene>
<proteinExistence type="predicted"/>
<dbReference type="OrthoDB" id="8182512at2759"/>
<dbReference type="eggNOG" id="ENOG502SF3G">
    <property type="taxonomic scope" value="Eukaryota"/>
</dbReference>
<reference evidence="3" key="1">
    <citation type="submission" date="2007-03" db="EMBL/GenBank/DDBJ databases">
        <title>Annotation of Culex pipiens quinquefasciatus.</title>
        <authorList>
            <consortium name="The Broad Institute Genome Sequencing Platform"/>
            <person name="Atkinson P.W."/>
            <person name="Hemingway J."/>
            <person name="Christensen B.M."/>
            <person name="Higgs S."/>
            <person name="Kodira C."/>
            <person name="Hannick L."/>
            <person name="Megy K."/>
            <person name="O'Leary S."/>
            <person name="Pearson M."/>
            <person name="Haas B.J."/>
            <person name="Mauceli E."/>
            <person name="Wortman J.R."/>
            <person name="Lee N.H."/>
            <person name="Guigo R."/>
            <person name="Stanke M."/>
            <person name="Alvarado L."/>
            <person name="Amedeo P."/>
            <person name="Antoine C.H."/>
            <person name="Arensburger P."/>
            <person name="Bidwell S.L."/>
            <person name="Crawford M."/>
            <person name="Camaro F."/>
            <person name="Devon K."/>
            <person name="Engels R."/>
            <person name="Hammond M."/>
            <person name="Howarth C."/>
            <person name="Koehrsen M."/>
            <person name="Lawson D."/>
            <person name="Montgomery P."/>
            <person name="Nene V."/>
            <person name="Nusbaum C."/>
            <person name="Puiu D."/>
            <person name="Romero-Severson J."/>
            <person name="Severson D.W."/>
            <person name="Shumway M."/>
            <person name="Sisk P."/>
            <person name="Stolte C."/>
            <person name="Zeng Q."/>
            <person name="Eisenstadt E."/>
            <person name="Fraser-Liggett C."/>
            <person name="Strausberg R."/>
            <person name="Galagan J."/>
            <person name="Birren B."/>
            <person name="Collins F.H."/>
        </authorList>
    </citation>
    <scope>NUCLEOTIDE SEQUENCE [LARGE SCALE GENOMIC DNA]</scope>
    <source>
        <strain evidence="3">JHB</strain>
    </source>
</reference>
<dbReference type="Pfam" id="PF16740">
    <property type="entry name" value="SKA2"/>
    <property type="match status" value="1"/>
</dbReference>
<evidence type="ECO:0000313" key="4">
    <source>
        <dbReference type="EnsemblMetazoa" id="CPIJ016166-PA"/>
    </source>
</evidence>
<dbReference type="VEuPathDB" id="VectorBase:CPIJ016166"/>
<dbReference type="EMBL" id="DS232546">
    <property type="protein sequence ID" value="EDS43269.1"/>
    <property type="molecule type" value="Genomic_DNA"/>
</dbReference>
<name>B0X9R7_CULQU</name>
<protein>
    <recommendedName>
        <fullName evidence="2">Ska2 N-terminal domain-containing protein</fullName>
    </recommendedName>
</protein>
<sequence length="223" mass="24507">MISDALGDLEKCVDNAGTQLETLHKALESHKSILEVNDFEKNIEDNDMDGLETGSVLELLDSVTVVKNEYQNLRKDLQEVQQLQKEMTFSLRYQLQTMTQTFHILKKKIESNNLPITSLPQPSSSTKNNAVEQAYLVISGVKASVPLQVFGTVLALVLPRCTTPSCPTASGPSRCPSRPREVDSRPIDTRKCPFARVSAGTLRPGPLALVVQVHSAGFELSTD</sequence>